<sequence length="329" mass="33199">MKAKILTGAVAALLYSGAALAGDGKDCPPGFEKKDTQASTMGSPTVMDESVAVIETEPVEESIGGSGQAGIAQSDSSLSTGSSMDVQQGEVLLRCEPVSGTGGSGSAWDSQSEPLREPQLTPPPAQQVAPPPPPPSSAAFTPTVDVDENDVARKEKKESGANMRGLTLMVGGGVEGYTGSLAPAIDPGAAYGVTAAIKPSKVFGLELGYSGAVNDVSDTAFSASSGPDIVRNGGQAAATFALSATPVQPYVLGGIGLSDYNFRGTGGGFSDDTVGNVPVGAGLRTHFGSFTADLRANYNFLFDQDFAAVDDGLNGNGRYSGTLNIGGTF</sequence>
<feature type="compositionally biased region" description="Basic and acidic residues" evidence="1">
    <location>
        <begin position="150"/>
        <end position="159"/>
    </location>
</feature>
<feature type="signal peptide" evidence="2">
    <location>
        <begin position="1"/>
        <end position="21"/>
    </location>
</feature>
<name>A0A1I0LBG6_9BACT</name>
<accession>A0A1I0LBG6</accession>
<feature type="region of interest" description="Disordered" evidence="1">
    <location>
        <begin position="24"/>
        <end position="159"/>
    </location>
</feature>
<dbReference type="Proteomes" id="UP000199181">
    <property type="component" value="Unassembled WGS sequence"/>
</dbReference>
<dbReference type="RefSeq" id="WP_245767925.1">
    <property type="nucleotide sequence ID" value="NZ_FOIJ01000024.1"/>
</dbReference>
<evidence type="ECO:0000313" key="4">
    <source>
        <dbReference type="Proteomes" id="UP000199181"/>
    </source>
</evidence>
<keyword evidence="2" id="KW-0732">Signal</keyword>
<evidence type="ECO:0000256" key="1">
    <source>
        <dbReference type="SAM" id="MobiDB-lite"/>
    </source>
</evidence>
<evidence type="ECO:0000256" key="2">
    <source>
        <dbReference type="SAM" id="SignalP"/>
    </source>
</evidence>
<keyword evidence="4" id="KW-1185">Reference proteome</keyword>
<feature type="compositionally biased region" description="Pro residues" evidence="1">
    <location>
        <begin position="120"/>
        <end position="136"/>
    </location>
</feature>
<gene>
    <name evidence="3" type="ORF">SAMN05443639_12425</name>
</gene>
<feature type="compositionally biased region" description="Basic and acidic residues" evidence="1">
    <location>
        <begin position="24"/>
        <end position="36"/>
    </location>
</feature>
<organism evidence="3 4">
    <name type="scientific">Stigmatella erecta</name>
    <dbReference type="NCBI Taxonomy" id="83460"/>
    <lineage>
        <taxon>Bacteria</taxon>
        <taxon>Pseudomonadati</taxon>
        <taxon>Myxococcota</taxon>
        <taxon>Myxococcia</taxon>
        <taxon>Myxococcales</taxon>
        <taxon>Cystobacterineae</taxon>
        <taxon>Archangiaceae</taxon>
        <taxon>Stigmatella</taxon>
    </lineage>
</organism>
<dbReference type="AlphaFoldDB" id="A0A1I0LBG6"/>
<protein>
    <submittedName>
        <fullName evidence="3">Uncharacterized protein</fullName>
    </submittedName>
</protein>
<reference evidence="4" key="1">
    <citation type="submission" date="2016-10" db="EMBL/GenBank/DDBJ databases">
        <authorList>
            <person name="Varghese N."/>
            <person name="Submissions S."/>
        </authorList>
    </citation>
    <scope>NUCLEOTIDE SEQUENCE [LARGE SCALE GENOMIC DNA]</scope>
    <source>
        <strain evidence="4">DSM 16858</strain>
    </source>
</reference>
<evidence type="ECO:0000313" key="3">
    <source>
        <dbReference type="EMBL" id="SEU37490.1"/>
    </source>
</evidence>
<dbReference type="Gene3D" id="2.40.160.20">
    <property type="match status" value="1"/>
</dbReference>
<dbReference type="SUPFAM" id="SSF56925">
    <property type="entry name" value="OMPA-like"/>
    <property type="match status" value="1"/>
</dbReference>
<proteinExistence type="predicted"/>
<feature type="compositionally biased region" description="Low complexity" evidence="1">
    <location>
        <begin position="74"/>
        <end position="83"/>
    </location>
</feature>
<feature type="chain" id="PRO_5011554659" evidence="2">
    <location>
        <begin position="22"/>
        <end position="329"/>
    </location>
</feature>
<dbReference type="EMBL" id="FOIJ01000024">
    <property type="protein sequence ID" value="SEU37490.1"/>
    <property type="molecule type" value="Genomic_DNA"/>
</dbReference>
<dbReference type="InterPro" id="IPR011250">
    <property type="entry name" value="OMP/PagP_B-barrel"/>
</dbReference>